<accession>A0A7J0EDL9</accession>
<dbReference type="GO" id="GO:0051209">
    <property type="term" value="P:release of sequestered calcium ion into cytosol"/>
    <property type="evidence" value="ECO:0007669"/>
    <property type="project" value="TreeGrafter"/>
</dbReference>
<evidence type="ECO:0000313" key="4">
    <source>
        <dbReference type="Proteomes" id="UP000585474"/>
    </source>
</evidence>
<protein>
    <submittedName>
        <fullName evidence="3">Phospholipase C 2</fullName>
    </submittedName>
</protein>
<evidence type="ECO:0000256" key="1">
    <source>
        <dbReference type="SAM" id="MobiDB-lite"/>
    </source>
</evidence>
<evidence type="ECO:0000259" key="2">
    <source>
        <dbReference type="Pfam" id="PF09279"/>
    </source>
</evidence>
<dbReference type="AlphaFoldDB" id="A0A7J0EDL9"/>
<gene>
    <name evidence="3" type="ORF">Acr_03g0005310</name>
</gene>
<feature type="region of interest" description="Disordered" evidence="1">
    <location>
        <begin position="95"/>
        <end position="118"/>
    </location>
</feature>
<dbReference type="FunFam" id="1.10.238.10:FF:000289">
    <property type="entry name" value="Phosphoinositide phospholipase C"/>
    <property type="match status" value="1"/>
</dbReference>
<sequence>MSKQTYTVCFCFTRRFKLAVAEAPGEIRALFDSYSENGIMTIDQLHRFLLEVQGDDKATQEDAEAIMDSLKHLSIFHRKGFNLEAFFRYLFGDDNPPLSPSPKLTGKKSTGVIGEGRG</sequence>
<evidence type="ECO:0000313" key="3">
    <source>
        <dbReference type="EMBL" id="GFY83757.1"/>
    </source>
</evidence>
<dbReference type="OrthoDB" id="1668392at2759"/>
<dbReference type="Pfam" id="PF09279">
    <property type="entry name" value="EF-hand_like"/>
    <property type="match status" value="1"/>
</dbReference>
<feature type="domain" description="Phosphoinositide-specific phospholipase C EF-hand-like" evidence="2">
    <location>
        <begin position="26"/>
        <end position="93"/>
    </location>
</feature>
<dbReference type="InterPro" id="IPR011992">
    <property type="entry name" value="EF-hand-dom_pair"/>
</dbReference>
<dbReference type="EMBL" id="BJWL01000003">
    <property type="protein sequence ID" value="GFY83757.1"/>
    <property type="molecule type" value="Genomic_DNA"/>
</dbReference>
<organism evidence="3 4">
    <name type="scientific">Actinidia rufa</name>
    <dbReference type="NCBI Taxonomy" id="165716"/>
    <lineage>
        <taxon>Eukaryota</taxon>
        <taxon>Viridiplantae</taxon>
        <taxon>Streptophyta</taxon>
        <taxon>Embryophyta</taxon>
        <taxon>Tracheophyta</taxon>
        <taxon>Spermatophyta</taxon>
        <taxon>Magnoliopsida</taxon>
        <taxon>eudicotyledons</taxon>
        <taxon>Gunneridae</taxon>
        <taxon>Pentapetalae</taxon>
        <taxon>asterids</taxon>
        <taxon>Ericales</taxon>
        <taxon>Actinidiaceae</taxon>
        <taxon>Actinidia</taxon>
    </lineage>
</organism>
<dbReference type="GO" id="GO:0004435">
    <property type="term" value="F:phosphatidylinositol-4,5-bisphosphate phospholipase C activity"/>
    <property type="evidence" value="ECO:0007669"/>
    <property type="project" value="TreeGrafter"/>
</dbReference>
<dbReference type="InterPro" id="IPR001192">
    <property type="entry name" value="PI-PLC_fam"/>
</dbReference>
<dbReference type="InterPro" id="IPR015359">
    <property type="entry name" value="PLC_EF-hand-like"/>
</dbReference>
<dbReference type="SUPFAM" id="SSF47473">
    <property type="entry name" value="EF-hand"/>
    <property type="match status" value="1"/>
</dbReference>
<dbReference type="GO" id="GO:0048015">
    <property type="term" value="P:phosphatidylinositol-mediated signaling"/>
    <property type="evidence" value="ECO:0007669"/>
    <property type="project" value="TreeGrafter"/>
</dbReference>
<dbReference type="GO" id="GO:0005886">
    <property type="term" value="C:plasma membrane"/>
    <property type="evidence" value="ECO:0007669"/>
    <property type="project" value="TreeGrafter"/>
</dbReference>
<dbReference type="PANTHER" id="PTHR10336">
    <property type="entry name" value="PHOSPHOINOSITIDE-SPECIFIC PHOSPHOLIPASE C FAMILY PROTEIN"/>
    <property type="match status" value="1"/>
</dbReference>
<proteinExistence type="predicted"/>
<dbReference type="Proteomes" id="UP000585474">
    <property type="component" value="Unassembled WGS sequence"/>
</dbReference>
<keyword evidence="4" id="KW-1185">Reference proteome</keyword>
<dbReference type="PANTHER" id="PTHR10336:SF154">
    <property type="entry name" value="PHOSPHOINOSITIDE PHOSPHOLIPASE C 2"/>
    <property type="match status" value="1"/>
</dbReference>
<name>A0A7J0EDL9_9ERIC</name>
<reference evidence="3 4" key="1">
    <citation type="submission" date="2019-07" db="EMBL/GenBank/DDBJ databases">
        <title>De Novo Assembly of kiwifruit Actinidia rufa.</title>
        <authorList>
            <person name="Sugita-Konishi S."/>
            <person name="Sato K."/>
            <person name="Mori E."/>
            <person name="Abe Y."/>
            <person name="Kisaki G."/>
            <person name="Hamano K."/>
            <person name="Suezawa K."/>
            <person name="Otani M."/>
            <person name="Fukuda T."/>
            <person name="Manabe T."/>
            <person name="Gomi K."/>
            <person name="Tabuchi M."/>
            <person name="Akimitsu K."/>
            <person name="Kataoka I."/>
        </authorList>
    </citation>
    <scope>NUCLEOTIDE SEQUENCE [LARGE SCALE GENOMIC DNA]</scope>
    <source>
        <strain evidence="4">cv. Fuchu</strain>
    </source>
</reference>
<dbReference type="Gene3D" id="1.10.238.10">
    <property type="entry name" value="EF-hand"/>
    <property type="match status" value="1"/>
</dbReference>
<comment type="caution">
    <text evidence="3">The sequence shown here is derived from an EMBL/GenBank/DDBJ whole genome shotgun (WGS) entry which is preliminary data.</text>
</comment>